<dbReference type="AlphaFoldDB" id="A0AAD9ICC5"/>
<name>A0AAD9ICC5_9PEZI</name>
<feature type="region of interest" description="Disordered" evidence="1">
    <location>
        <begin position="249"/>
        <end position="271"/>
    </location>
</feature>
<feature type="compositionally biased region" description="Basic residues" evidence="1">
    <location>
        <begin position="450"/>
        <end position="463"/>
    </location>
</feature>
<accession>A0AAD9ICC5</accession>
<evidence type="ECO:0000313" key="3">
    <source>
        <dbReference type="Proteomes" id="UP001217918"/>
    </source>
</evidence>
<sequence>MTCKRPIHLPDLSSQRIYTTLPPGLDNSDLIRNSLALRDRDCRSPPTTANSFQQYSPLQQNYDRAITPSPEADLEAGPGPDMAQPLARSGNVPPPGLRPAAQTADRQQHIGTIFGDVENSGPDDTLLSFPVKSLTNLASFPNPSQQRAKEVLARGRNMGISRSGTPASTSQLIPDHQRDGTVGGHGMLPQLPAGPPPLTAGPPGQRQYNPSTFQGSFKALRSATPYTRFDGPIYDEWPQYHFRNAAGLHNTDQSSSYDAARASSTRASTPSNLNEIYGYEESVPSQRAMKDGSSYTKKTKYMDVIPAEAVGKYYQNGLPYGVKVSNEPLVVEEAKRRQGKMDEMWDAGTALFEKSMGQFEAEQGHEHKKKSLGVIGGERARSKTFNVFEAQEPTEADHAKPLLNMLYDTLVSYQDEPQLHHTGFVKPEQQSTDPFDDGGLILAPQSQEKGKKKVAAKKSRLGY</sequence>
<comment type="caution">
    <text evidence="2">The sequence shown here is derived from an EMBL/GenBank/DDBJ whole genome shotgun (WGS) entry which is preliminary data.</text>
</comment>
<feature type="compositionally biased region" description="Low complexity" evidence="1">
    <location>
        <begin position="254"/>
        <end position="271"/>
    </location>
</feature>
<proteinExistence type="predicted"/>
<protein>
    <submittedName>
        <fullName evidence="2">Uncharacterized protein</fullName>
    </submittedName>
</protein>
<dbReference type="EMBL" id="JAQQPM010000009">
    <property type="protein sequence ID" value="KAK2075158.1"/>
    <property type="molecule type" value="Genomic_DNA"/>
</dbReference>
<feature type="region of interest" description="Disordered" evidence="1">
    <location>
        <begin position="426"/>
        <end position="463"/>
    </location>
</feature>
<keyword evidence="3" id="KW-1185">Reference proteome</keyword>
<dbReference type="Proteomes" id="UP001217918">
    <property type="component" value="Unassembled WGS sequence"/>
</dbReference>
<organism evidence="2 3">
    <name type="scientific">Phyllachora maydis</name>
    <dbReference type="NCBI Taxonomy" id="1825666"/>
    <lineage>
        <taxon>Eukaryota</taxon>
        <taxon>Fungi</taxon>
        <taxon>Dikarya</taxon>
        <taxon>Ascomycota</taxon>
        <taxon>Pezizomycotina</taxon>
        <taxon>Sordariomycetes</taxon>
        <taxon>Sordariomycetidae</taxon>
        <taxon>Phyllachorales</taxon>
        <taxon>Phyllachoraceae</taxon>
        <taxon>Phyllachora</taxon>
    </lineage>
</organism>
<feature type="region of interest" description="Disordered" evidence="1">
    <location>
        <begin position="68"/>
        <end position="106"/>
    </location>
</feature>
<reference evidence="2" key="1">
    <citation type="journal article" date="2023" name="Mol. Plant Microbe Interact.">
        <title>Elucidating the Obligate Nature and Biological Capacity of an Invasive Fungal Corn Pathogen.</title>
        <authorList>
            <person name="MacCready J.S."/>
            <person name="Roggenkamp E.M."/>
            <person name="Gdanetz K."/>
            <person name="Chilvers M.I."/>
        </authorList>
    </citation>
    <scope>NUCLEOTIDE SEQUENCE</scope>
    <source>
        <strain evidence="2">PM02</strain>
    </source>
</reference>
<gene>
    <name evidence="2" type="ORF">P8C59_009306</name>
</gene>
<evidence type="ECO:0000256" key="1">
    <source>
        <dbReference type="SAM" id="MobiDB-lite"/>
    </source>
</evidence>
<evidence type="ECO:0000313" key="2">
    <source>
        <dbReference type="EMBL" id="KAK2075158.1"/>
    </source>
</evidence>